<dbReference type="EMBL" id="JABBXF010000008">
    <property type="protein sequence ID" value="NVK77086.1"/>
    <property type="molecule type" value="Genomic_DNA"/>
</dbReference>
<dbReference type="InterPro" id="IPR008949">
    <property type="entry name" value="Isoprenoid_synthase_dom_sf"/>
</dbReference>
<name>A0A7Y7E674_STRMO</name>
<evidence type="ECO:0000313" key="7">
    <source>
        <dbReference type="EMBL" id="NVK77086.1"/>
    </source>
</evidence>
<comment type="similarity">
    <text evidence="2 6">Belongs to the FPP/GGPP synthase family.</text>
</comment>
<keyword evidence="8" id="KW-1185">Reference proteome</keyword>
<proteinExistence type="inferred from homology"/>
<dbReference type="Pfam" id="PF00348">
    <property type="entry name" value="polyprenyl_synt"/>
    <property type="match status" value="1"/>
</dbReference>
<sequence length="354" mass="38134">MSGVLTPARIRCEVRTVLENFFADRIRSAASQHLADLVAVLRGLVLAGGKLIRPTMCICGWQAARGKGDLGPLLRVAASLELFHAFALIHDDVMDESETRRGRLSAHRALTTMHRRRGLPGDSSKFGRNTGILLGDLALSWSDEILQTAGLTATQLRAALPVLHAMRTEVVLGQYLDLLNTGGLDGDVQQALTTIRFKTAKYTFERPLHLGAVLAGADRSVTEACSAFALPIGEAFQLRDDLLGVFGDSAETGKPTLDDLREGKQTALMAFAAMRATPAQLGILQASVGNPALDAAQACAVRTVLEETLARQEVERLIAGRRREALHALDRAPFPQAVVAMLRRVADSATERTS</sequence>
<dbReference type="InterPro" id="IPR033749">
    <property type="entry name" value="Polyprenyl_synt_CS"/>
</dbReference>
<dbReference type="SFLD" id="SFLDG01017">
    <property type="entry name" value="Polyprenyl_Transferase_Like"/>
    <property type="match status" value="1"/>
</dbReference>
<dbReference type="GO" id="GO:0046872">
    <property type="term" value="F:metal ion binding"/>
    <property type="evidence" value="ECO:0007669"/>
    <property type="project" value="UniProtKB-KW"/>
</dbReference>
<evidence type="ECO:0000256" key="6">
    <source>
        <dbReference type="RuleBase" id="RU004466"/>
    </source>
</evidence>
<evidence type="ECO:0000256" key="5">
    <source>
        <dbReference type="ARBA" id="ARBA00022842"/>
    </source>
</evidence>
<dbReference type="GO" id="GO:0008299">
    <property type="term" value="P:isoprenoid biosynthetic process"/>
    <property type="evidence" value="ECO:0007669"/>
    <property type="project" value="InterPro"/>
</dbReference>
<organism evidence="7 8">
    <name type="scientific">Streptomyces morookaense</name>
    <name type="common">Streptoverticillium morookaense</name>
    <dbReference type="NCBI Taxonomy" id="1970"/>
    <lineage>
        <taxon>Bacteria</taxon>
        <taxon>Bacillati</taxon>
        <taxon>Actinomycetota</taxon>
        <taxon>Actinomycetes</taxon>
        <taxon>Kitasatosporales</taxon>
        <taxon>Streptomycetaceae</taxon>
        <taxon>Streptomyces</taxon>
    </lineage>
</organism>
<comment type="caution">
    <text evidence="7">The sequence shown here is derived from an EMBL/GenBank/DDBJ whole genome shotgun (WGS) entry which is preliminary data.</text>
</comment>
<comment type="cofactor">
    <cofactor evidence="1">
        <name>Mg(2+)</name>
        <dbReference type="ChEBI" id="CHEBI:18420"/>
    </cofactor>
</comment>
<dbReference type="AlphaFoldDB" id="A0A7Y7E674"/>
<dbReference type="SFLD" id="SFLDS00005">
    <property type="entry name" value="Isoprenoid_Synthase_Type_I"/>
    <property type="match status" value="1"/>
</dbReference>
<keyword evidence="4" id="KW-0479">Metal-binding</keyword>
<reference evidence="7 8" key="1">
    <citation type="submission" date="2020-04" db="EMBL/GenBank/DDBJ databases">
        <title>Draft Genome Sequence of Streptomyces morookaense DSM 40503, an 8-azaguanine-producing strain.</title>
        <authorList>
            <person name="Qi J."/>
            <person name="Gao J.-M."/>
        </authorList>
    </citation>
    <scope>NUCLEOTIDE SEQUENCE [LARGE SCALE GENOMIC DNA]</scope>
    <source>
        <strain evidence="7 8">DSM 40503</strain>
    </source>
</reference>
<dbReference type="CDD" id="cd00685">
    <property type="entry name" value="Trans_IPPS_HT"/>
    <property type="match status" value="1"/>
</dbReference>
<dbReference type="GO" id="GO:0004659">
    <property type="term" value="F:prenyltransferase activity"/>
    <property type="evidence" value="ECO:0007669"/>
    <property type="project" value="InterPro"/>
</dbReference>
<evidence type="ECO:0000256" key="4">
    <source>
        <dbReference type="ARBA" id="ARBA00022723"/>
    </source>
</evidence>
<evidence type="ECO:0000313" key="8">
    <source>
        <dbReference type="Proteomes" id="UP000587462"/>
    </source>
</evidence>
<gene>
    <name evidence="7" type="ORF">HG542_05365</name>
</gene>
<dbReference type="Gene3D" id="1.10.600.10">
    <property type="entry name" value="Farnesyl Diphosphate Synthase"/>
    <property type="match status" value="1"/>
</dbReference>
<dbReference type="PROSITE" id="PS00723">
    <property type="entry name" value="POLYPRENYL_SYNTHASE_1"/>
    <property type="match status" value="1"/>
</dbReference>
<evidence type="ECO:0000256" key="2">
    <source>
        <dbReference type="ARBA" id="ARBA00006706"/>
    </source>
</evidence>
<dbReference type="InterPro" id="IPR000092">
    <property type="entry name" value="Polyprenyl_synt"/>
</dbReference>
<evidence type="ECO:0000256" key="3">
    <source>
        <dbReference type="ARBA" id="ARBA00022679"/>
    </source>
</evidence>
<dbReference type="Proteomes" id="UP000587462">
    <property type="component" value="Unassembled WGS sequence"/>
</dbReference>
<protein>
    <submittedName>
        <fullName evidence="7">Polyprenyl synthetase family protein</fullName>
    </submittedName>
</protein>
<dbReference type="PANTHER" id="PTHR12001">
    <property type="entry name" value="GERANYLGERANYL PYROPHOSPHATE SYNTHASE"/>
    <property type="match status" value="1"/>
</dbReference>
<evidence type="ECO:0000256" key="1">
    <source>
        <dbReference type="ARBA" id="ARBA00001946"/>
    </source>
</evidence>
<dbReference type="SUPFAM" id="SSF48576">
    <property type="entry name" value="Terpenoid synthases"/>
    <property type="match status" value="1"/>
</dbReference>
<dbReference type="PANTHER" id="PTHR12001:SF85">
    <property type="entry name" value="SHORT CHAIN ISOPRENYL DIPHOSPHATE SYNTHASE"/>
    <property type="match status" value="1"/>
</dbReference>
<keyword evidence="5" id="KW-0460">Magnesium</keyword>
<accession>A0A7Y7E674</accession>
<keyword evidence="3 6" id="KW-0808">Transferase</keyword>
<dbReference type="PROSITE" id="PS00444">
    <property type="entry name" value="POLYPRENYL_SYNTHASE_2"/>
    <property type="match status" value="1"/>
</dbReference>